<dbReference type="EMBL" id="BPLQ01002406">
    <property type="protein sequence ID" value="GIX92599.1"/>
    <property type="molecule type" value="Genomic_DNA"/>
</dbReference>
<proteinExistence type="predicted"/>
<sequence>MGVDRSSILKFLSLKVKRGQRVEKKSLRTSSLLSRYSAKNIITSRRAPFESDVENLELEERGLLLLAFMFYSKDIRYSLDLITEDKRVKSAALCFYGMYFSHSLREVVAT</sequence>
<reference evidence="1 2" key="1">
    <citation type="submission" date="2021-06" db="EMBL/GenBank/DDBJ databases">
        <title>Caerostris darwini draft genome.</title>
        <authorList>
            <person name="Kono N."/>
            <person name="Arakawa K."/>
        </authorList>
    </citation>
    <scope>NUCLEOTIDE SEQUENCE [LARGE SCALE GENOMIC DNA]</scope>
</reference>
<dbReference type="Proteomes" id="UP001054837">
    <property type="component" value="Unassembled WGS sequence"/>
</dbReference>
<accession>A0AAV4P7H7</accession>
<keyword evidence="2" id="KW-1185">Reference proteome</keyword>
<comment type="caution">
    <text evidence="1">The sequence shown here is derived from an EMBL/GenBank/DDBJ whole genome shotgun (WGS) entry which is preliminary data.</text>
</comment>
<evidence type="ECO:0000313" key="1">
    <source>
        <dbReference type="EMBL" id="GIX92599.1"/>
    </source>
</evidence>
<protein>
    <submittedName>
        <fullName evidence="1">Uncharacterized protein</fullName>
    </submittedName>
</protein>
<dbReference type="AlphaFoldDB" id="A0AAV4P7H7"/>
<gene>
    <name evidence="1" type="ORF">CDAR_402301</name>
</gene>
<organism evidence="1 2">
    <name type="scientific">Caerostris darwini</name>
    <dbReference type="NCBI Taxonomy" id="1538125"/>
    <lineage>
        <taxon>Eukaryota</taxon>
        <taxon>Metazoa</taxon>
        <taxon>Ecdysozoa</taxon>
        <taxon>Arthropoda</taxon>
        <taxon>Chelicerata</taxon>
        <taxon>Arachnida</taxon>
        <taxon>Araneae</taxon>
        <taxon>Araneomorphae</taxon>
        <taxon>Entelegynae</taxon>
        <taxon>Araneoidea</taxon>
        <taxon>Araneidae</taxon>
        <taxon>Caerostris</taxon>
    </lineage>
</organism>
<evidence type="ECO:0000313" key="2">
    <source>
        <dbReference type="Proteomes" id="UP001054837"/>
    </source>
</evidence>
<name>A0AAV4P7H7_9ARAC</name>